<dbReference type="RefSeq" id="WP_226392898.1">
    <property type="nucleotide sequence ID" value="NZ_JADCKB010000014.1"/>
</dbReference>
<organism evidence="2 3">
    <name type="scientific">Ructibacterium gallinarum</name>
    <dbReference type="NCBI Taxonomy" id="2779355"/>
    <lineage>
        <taxon>Bacteria</taxon>
        <taxon>Bacillati</taxon>
        <taxon>Bacillota</taxon>
        <taxon>Clostridia</taxon>
        <taxon>Eubacteriales</taxon>
        <taxon>Oscillospiraceae</taxon>
        <taxon>Ructibacterium</taxon>
    </lineage>
</organism>
<protein>
    <submittedName>
        <fullName evidence="2">YlmC/YmxH family sporulation protein</fullName>
    </submittedName>
</protein>
<evidence type="ECO:0000259" key="1">
    <source>
        <dbReference type="Pfam" id="PF05239"/>
    </source>
</evidence>
<dbReference type="Pfam" id="PF05239">
    <property type="entry name" value="PRC"/>
    <property type="match status" value="1"/>
</dbReference>
<dbReference type="Proteomes" id="UP000806542">
    <property type="component" value="Unassembled WGS sequence"/>
</dbReference>
<dbReference type="InterPro" id="IPR027275">
    <property type="entry name" value="PRC-brl_dom"/>
</dbReference>
<reference evidence="2" key="1">
    <citation type="submission" date="2020-10" db="EMBL/GenBank/DDBJ databases">
        <title>ChiBAC.</title>
        <authorList>
            <person name="Zenner C."/>
            <person name="Hitch T.C.A."/>
            <person name="Clavel T."/>
        </authorList>
    </citation>
    <scope>NUCLEOTIDE SEQUENCE</scope>
    <source>
        <strain evidence="2">DSM 107454</strain>
    </source>
</reference>
<proteinExistence type="predicted"/>
<comment type="caution">
    <text evidence="2">The sequence shown here is derived from an EMBL/GenBank/DDBJ whole genome shotgun (WGS) entry which is preliminary data.</text>
</comment>
<sequence length="81" mass="9024">MTYTFQELRSKEVIHVGDGERLGFISNLELDAVTGRVISISVPGGYKAFGLLGKEPDRVIPWEKIKKIGDDLVIVENLHKS</sequence>
<dbReference type="SUPFAM" id="SSF50346">
    <property type="entry name" value="PRC-barrel domain"/>
    <property type="match status" value="1"/>
</dbReference>
<gene>
    <name evidence="2" type="ORF">INF28_07705</name>
</gene>
<dbReference type="PANTHER" id="PTHR40061">
    <property type="entry name" value="SPORULATION PROTEIN YLMC-RELATED"/>
    <property type="match status" value="1"/>
</dbReference>
<dbReference type="Gene3D" id="2.30.30.240">
    <property type="entry name" value="PRC-barrel domain"/>
    <property type="match status" value="1"/>
</dbReference>
<accession>A0A9D5R8U9</accession>
<keyword evidence="3" id="KW-1185">Reference proteome</keyword>
<evidence type="ECO:0000313" key="2">
    <source>
        <dbReference type="EMBL" id="MBE5040347.1"/>
    </source>
</evidence>
<dbReference type="PANTHER" id="PTHR40061:SF1">
    <property type="entry name" value="SPORULATION PROTEIN YLMC-RELATED"/>
    <property type="match status" value="1"/>
</dbReference>
<evidence type="ECO:0000313" key="3">
    <source>
        <dbReference type="Proteomes" id="UP000806542"/>
    </source>
</evidence>
<dbReference type="EMBL" id="JADCKB010000014">
    <property type="protein sequence ID" value="MBE5040347.1"/>
    <property type="molecule type" value="Genomic_DNA"/>
</dbReference>
<dbReference type="InterPro" id="IPR011033">
    <property type="entry name" value="PRC_barrel-like_sf"/>
</dbReference>
<feature type="domain" description="PRC-barrel" evidence="1">
    <location>
        <begin position="4"/>
        <end position="78"/>
    </location>
</feature>
<dbReference type="NCBIfam" id="TIGR02888">
    <property type="entry name" value="spore_YlmC_YmxH"/>
    <property type="match status" value="1"/>
</dbReference>
<dbReference type="InterPro" id="IPR014238">
    <property type="entry name" value="Spore_YlmC/YmxH"/>
</dbReference>
<dbReference type="AlphaFoldDB" id="A0A9D5R8U9"/>
<name>A0A9D5R8U9_9FIRM</name>